<dbReference type="Ensembl" id="ENSEBUT00000017572.1">
    <property type="protein sequence ID" value="ENSEBUP00000016996.1"/>
    <property type="gene ID" value="ENSEBUG00000010644.1"/>
</dbReference>
<evidence type="ECO:0000256" key="2">
    <source>
        <dbReference type="SAM" id="Phobius"/>
    </source>
</evidence>
<dbReference type="AlphaFoldDB" id="A0A8C4QKW5"/>
<evidence type="ECO:0000256" key="1">
    <source>
        <dbReference type="SAM" id="MobiDB-lite"/>
    </source>
</evidence>
<organism evidence="3 4">
    <name type="scientific">Eptatretus burgeri</name>
    <name type="common">Inshore hagfish</name>
    <dbReference type="NCBI Taxonomy" id="7764"/>
    <lineage>
        <taxon>Eukaryota</taxon>
        <taxon>Metazoa</taxon>
        <taxon>Chordata</taxon>
        <taxon>Craniata</taxon>
        <taxon>Vertebrata</taxon>
        <taxon>Cyclostomata</taxon>
        <taxon>Myxini</taxon>
        <taxon>Myxiniformes</taxon>
        <taxon>Myxinidae</taxon>
        <taxon>Eptatretinae</taxon>
        <taxon>Eptatretus</taxon>
    </lineage>
</organism>
<dbReference type="Proteomes" id="UP000694388">
    <property type="component" value="Unplaced"/>
</dbReference>
<keyword evidence="2" id="KW-1133">Transmembrane helix</keyword>
<reference evidence="3" key="1">
    <citation type="submission" date="2025-08" db="UniProtKB">
        <authorList>
            <consortium name="Ensembl"/>
        </authorList>
    </citation>
    <scope>IDENTIFICATION</scope>
</reference>
<feature type="transmembrane region" description="Helical" evidence="2">
    <location>
        <begin position="115"/>
        <end position="136"/>
    </location>
</feature>
<keyword evidence="2" id="KW-0472">Membrane</keyword>
<reference evidence="3" key="2">
    <citation type="submission" date="2025-09" db="UniProtKB">
        <authorList>
            <consortium name="Ensembl"/>
        </authorList>
    </citation>
    <scope>IDENTIFICATION</scope>
</reference>
<proteinExistence type="predicted"/>
<protein>
    <submittedName>
        <fullName evidence="3">Uncharacterized protein</fullName>
    </submittedName>
</protein>
<accession>A0A8C4QKW5</accession>
<name>A0A8C4QKW5_EPTBU</name>
<keyword evidence="4" id="KW-1185">Reference proteome</keyword>
<keyword evidence="2" id="KW-0812">Transmembrane</keyword>
<feature type="region of interest" description="Disordered" evidence="1">
    <location>
        <begin position="65"/>
        <end position="109"/>
    </location>
</feature>
<evidence type="ECO:0000313" key="3">
    <source>
        <dbReference type="Ensembl" id="ENSEBUP00000016996.1"/>
    </source>
</evidence>
<sequence>MQWCMKGINRCRKQVCQITFSMDLLIMCNFTGGFVQISLCSELQGGSIPPDESSNEMLLVVDEPRDSTPPAVPLDPPAAVEPQQGNASKARPFVRNRGRAKASEKARGRKSAGTAAAMAGAMAGAAAASAAAYAAYGYNITQSMLIWKRFQHVCIIKLLVFKTSRPAVVVLL</sequence>
<evidence type="ECO:0000313" key="4">
    <source>
        <dbReference type="Proteomes" id="UP000694388"/>
    </source>
</evidence>